<comment type="subcellular location">
    <subcellularLocation>
        <location evidence="1 12">Endoplasmic reticulum membrane</location>
        <topology evidence="1 12">Multi-pass membrane protein</topology>
    </subcellularLocation>
</comment>
<evidence type="ECO:0000256" key="6">
    <source>
        <dbReference type="ARBA" id="ARBA00022692"/>
    </source>
</evidence>
<dbReference type="EC" id="2.4.1.-" evidence="12"/>
<evidence type="ECO:0000313" key="14">
    <source>
        <dbReference type="Proteomes" id="UP000014071"/>
    </source>
</evidence>
<keyword evidence="8 12" id="KW-1133">Transmembrane helix</keyword>
<keyword evidence="5 13" id="KW-0808">Transferase</keyword>
<dbReference type="GO" id="GO:0005789">
    <property type="term" value="C:endoplasmic reticulum membrane"/>
    <property type="evidence" value="ECO:0007669"/>
    <property type="project" value="UniProtKB-SubCell"/>
</dbReference>
<dbReference type="HOGENOM" id="CLU_008917_4_1_1"/>
<keyword evidence="6 12" id="KW-0812">Transmembrane</keyword>
<feature type="transmembrane region" description="Helical" evidence="12">
    <location>
        <begin position="343"/>
        <end position="362"/>
    </location>
</feature>
<evidence type="ECO:0000256" key="9">
    <source>
        <dbReference type="ARBA" id="ARBA00023136"/>
    </source>
</evidence>
<evidence type="ECO:0000256" key="5">
    <source>
        <dbReference type="ARBA" id="ARBA00022679"/>
    </source>
</evidence>
<feature type="transmembrane region" description="Helical" evidence="12">
    <location>
        <begin position="166"/>
        <end position="193"/>
    </location>
</feature>
<comment type="pathway">
    <text evidence="2">Protein modification; protein glycosylation.</text>
</comment>
<evidence type="ECO:0000256" key="3">
    <source>
        <dbReference type="ARBA" id="ARBA00007063"/>
    </source>
</evidence>
<evidence type="ECO:0000313" key="13">
    <source>
        <dbReference type="EMBL" id="GAC95557.1"/>
    </source>
</evidence>
<feature type="transmembrane region" description="Helical" evidence="12">
    <location>
        <begin position="133"/>
        <end position="150"/>
    </location>
</feature>
<dbReference type="GeneID" id="24108423"/>
<evidence type="ECO:0000256" key="1">
    <source>
        <dbReference type="ARBA" id="ARBA00004477"/>
    </source>
</evidence>
<dbReference type="PANTHER" id="PTHR22760">
    <property type="entry name" value="GLYCOSYLTRANSFERASE"/>
    <property type="match status" value="1"/>
</dbReference>
<evidence type="ECO:0000256" key="12">
    <source>
        <dbReference type="RuleBase" id="RU363075"/>
    </source>
</evidence>
<feature type="transmembrane region" description="Helical" evidence="12">
    <location>
        <begin position="288"/>
        <end position="308"/>
    </location>
</feature>
<feature type="transmembrane region" description="Helical" evidence="12">
    <location>
        <begin position="64"/>
        <end position="81"/>
    </location>
</feature>
<keyword evidence="9 12" id="KW-0472">Membrane</keyword>
<dbReference type="GO" id="GO:0052917">
    <property type="term" value="F:dol-P-Man:Man(7)GlcNAc(2)-PP-Dol alpha-1,6-mannosyltransferase activity"/>
    <property type="evidence" value="ECO:0007669"/>
    <property type="project" value="UniProtKB-EC"/>
</dbReference>
<evidence type="ECO:0000256" key="2">
    <source>
        <dbReference type="ARBA" id="ARBA00004922"/>
    </source>
</evidence>
<evidence type="ECO:0000256" key="7">
    <source>
        <dbReference type="ARBA" id="ARBA00022824"/>
    </source>
</evidence>
<dbReference type="PANTHER" id="PTHR22760:SF1">
    <property type="entry name" value="DOL-P-MAN:MAN(7)GLCNAC(2)-PP-DOL ALPHA-1,6-MANNOSYLTRANSFERASE"/>
    <property type="match status" value="1"/>
</dbReference>
<dbReference type="eggNOG" id="KOG2516">
    <property type="taxonomic scope" value="Eukaryota"/>
</dbReference>
<dbReference type="AlphaFoldDB" id="R9P2T8"/>
<comment type="similarity">
    <text evidence="3 12">Belongs to the glycosyltransferase 22 family.</text>
</comment>
<comment type="catalytic activity">
    <reaction evidence="11">
        <text>an alpha-D-Man-(1-&gt;2)-alpha-D-Man-(1-&gt;2)-alpha-D-Man-(1-&gt;3)-[alpha-D-Man-(1-&gt;2)-alpha-D-Man-(1-&gt;3)-alpha-D-Man-(1-&gt;6)]-beta-D-Man-(1-&gt;4)-beta-D-GlcNAc-(1-&gt;4)-alpha-D-GlcNAc-diphospho-di-trans,poly-cis-dolichol + a di-trans,poly-cis-dolichyl beta-D-mannosyl phosphate = an alpha-D-Man-(1-&gt;2)-alpha-D-Man-(1-&gt;2)-alpha-D-Man-(1-&gt;3)-[alpha-D-Man-(1-&gt;2)-alpha-D-Man-(1-&gt;3)-[alpha-D-Man-(1-&gt;6)]-alpha-D-Man-(1-&gt;6)]-beta-D-Man-(1-&gt;4)-beta-D-GlcNAc-(1-&gt;4)-alpha-D-GlcNAc-diphospho-di-trans,poly-cis-dolichol + a di-trans,poly-cis-dolichyl phosphate + H(+)</text>
        <dbReference type="Rhea" id="RHEA:29535"/>
        <dbReference type="Rhea" id="RHEA-COMP:19498"/>
        <dbReference type="Rhea" id="RHEA-COMP:19501"/>
        <dbReference type="Rhea" id="RHEA-COMP:19518"/>
        <dbReference type="Rhea" id="RHEA-COMP:19519"/>
        <dbReference type="ChEBI" id="CHEBI:15378"/>
        <dbReference type="ChEBI" id="CHEBI:57683"/>
        <dbReference type="ChEBI" id="CHEBI:58211"/>
        <dbReference type="ChEBI" id="CHEBI:132517"/>
        <dbReference type="ChEBI" id="CHEBI:132519"/>
        <dbReference type="EC" id="2.4.1.260"/>
    </reaction>
    <physiologicalReaction direction="left-to-right" evidence="11">
        <dbReference type="Rhea" id="RHEA:29536"/>
    </physiologicalReaction>
</comment>
<feature type="transmembrane region" description="Helical" evidence="12">
    <location>
        <begin position="369"/>
        <end position="389"/>
    </location>
</feature>
<dbReference type="RefSeq" id="XP_012189144.1">
    <property type="nucleotide sequence ID" value="XM_012333754.1"/>
</dbReference>
<dbReference type="OrthoDB" id="19039at2759"/>
<evidence type="ECO:0000256" key="4">
    <source>
        <dbReference type="ARBA" id="ARBA00022676"/>
    </source>
</evidence>
<sequence>MQAVHDILSYGIAPSALTRYDHQVFPGAVPRSFVGPLLLAILSYPFLLFWRIAGVVKTSADVQVVVRLCLAAVNVTSIAYFCQETFASASSPAKGNGLSTSENERRQAVLFLIVTAAQFHFAFWASRTIPNSLALPLVTVALAMVCRSIGTNNKDKHRVSSDARTAIWFLTFSAVVLRLEIAATLIPVGLYLLATRMISVWAALKTGIVSSFFSIGLTMAIDTYFWQDLSNSQAKGIFGILASSLRNLTSGDQSKPLWPELHALLFNVVDGKSSEWGVSPWHAYATSLIPKLLAFTGPLVVIGAVELLRDRSGVVKARARFLLLSAATHVAILSMLGHKEWRFAFYTLPALNVVAAIGAGRLTRSRQGTIVLSALLLLQLGLSWFTGYLSSINYPGGEALRLLHQQLDQEGDGSRPIKVHIDVLPAMTGVTLFQSTRLDRFSGVLPASCASDECWVYDKTEDLPVSGPEAVQAWSTFTHLITEAPECRTLQDQKGELLAETGQLFEPIAFPISSFAGLRRKAISQIKSDLLKLPREIASSLSSTDTDKETLLGALIRLASPIIVVKQPSVWLCRRKL</sequence>
<reference evidence="14" key="1">
    <citation type="journal article" date="2013" name="Genome Announc.">
        <title>Draft genome sequence of the basidiomycetous yeast-like fungus Pseudozyma hubeiensis SY62, which produces an abundant amount of the biosurfactant mannosylerythritol lipids.</title>
        <authorList>
            <person name="Konishi M."/>
            <person name="Hatada Y."/>
            <person name="Horiuchi J."/>
        </authorList>
    </citation>
    <scope>NUCLEOTIDE SEQUENCE [LARGE SCALE GENOMIC DNA]</scope>
    <source>
        <strain evidence="14">SY62</strain>
    </source>
</reference>
<organism evidence="13 14">
    <name type="scientific">Pseudozyma hubeiensis (strain SY62)</name>
    <name type="common">Yeast</name>
    <dbReference type="NCBI Taxonomy" id="1305764"/>
    <lineage>
        <taxon>Eukaryota</taxon>
        <taxon>Fungi</taxon>
        <taxon>Dikarya</taxon>
        <taxon>Basidiomycota</taxon>
        <taxon>Ustilaginomycotina</taxon>
        <taxon>Ustilaginomycetes</taxon>
        <taxon>Ustilaginales</taxon>
        <taxon>Ustilaginaceae</taxon>
        <taxon>Pseudozyma</taxon>
    </lineage>
</organism>
<comment type="function">
    <text evidence="10">Mannosyltransferase that operates in the biosynthetic pathway of dolichol-linked oligosaccharides, the glycan precursors employed in protein asparagine (N)-glycosylation. The assembly of dolichol-linked oligosaccharides begins on the cytosolic side of the endoplasmic reticulum membrane and finishes in its lumen. The sequential addition of sugars to dolichol pyrophosphate produces dolichol-linked oligosaccharides containing fourteen sugars, including two GlcNAcs, nine mannoses and three glucoses. Once assembled, the oligosaccharide is transferred from the lipid to nascent proteins by oligosaccharyltransferases. In the lumen of the endoplasmic reticulum, adds the eighth mannose residue in an alpha-1,6 linkage onto Man(7)GlcNAc(2)-PP-dolichol to produce Man(8)GlcNAc(2)-PP-dolichol.</text>
</comment>
<evidence type="ECO:0000256" key="11">
    <source>
        <dbReference type="ARBA" id="ARBA00048899"/>
    </source>
</evidence>
<name>R9P2T8_PSEHS</name>
<gene>
    <name evidence="13" type="ORF">PHSY_003133</name>
</gene>
<feature type="transmembrane region" description="Helical" evidence="12">
    <location>
        <begin position="200"/>
        <end position="221"/>
    </location>
</feature>
<proteinExistence type="inferred from homology"/>
<evidence type="ECO:0000256" key="10">
    <source>
        <dbReference type="ARBA" id="ARBA00044721"/>
    </source>
</evidence>
<dbReference type="Pfam" id="PF03901">
    <property type="entry name" value="Glyco_transf_22"/>
    <property type="match status" value="1"/>
</dbReference>
<accession>R9P2T8</accession>
<feature type="transmembrane region" description="Helical" evidence="12">
    <location>
        <begin position="320"/>
        <end position="337"/>
    </location>
</feature>
<dbReference type="STRING" id="1305764.R9P2T8"/>
<dbReference type="UniPathway" id="UPA00378"/>
<feature type="transmembrane region" description="Helical" evidence="12">
    <location>
        <begin position="108"/>
        <end position="126"/>
    </location>
</feature>
<keyword evidence="7 12" id="KW-0256">Endoplasmic reticulum</keyword>
<keyword evidence="14" id="KW-1185">Reference proteome</keyword>
<keyword evidence="4 12" id="KW-0328">Glycosyltransferase</keyword>
<evidence type="ECO:0000256" key="8">
    <source>
        <dbReference type="ARBA" id="ARBA00022989"/>
    </source>
</evidence>
<feature type="transmembrane region" description="Helical" evidence="12">
    <location>
        <begin position="33"/>
        <end position="52"/>
    </location>
</feature>
<dbReference type="GO" id="GO:0006487">
    <property type="term" value="P:protein N-linked glycosylation"/>
    <property type="evidence" value="ECO:0007669"/>
    <property type="project" value="TreeGrafter"/>
</dbReference>
<protein>
    <recommendedName>
        <fullName evidence="12">Mannosyltransferase</fullName>
        <ecNumber evidence="12">2.4.1.-</ecNumber>
    </recommendedName>
</protein>
<dbReference type="Proteomes" id="UP000014071">
    <property type="component" value="Unassembled WGS sequence"/>
</dbReference>
<dbReference type="InterPro" id="IPR005599">
    <property type="entry name" value="GPI_mannosylTrfase"/>
</dbReference>
<dbReference type="EMBL" id="DF238795">
    <property type="protein sequence ID" value="GAC95557.1"/>
    <property type="molecule type" value="Genomic_DNA"/>
</dbReference>